<dbReference type="EMBL" id="LIZT01000020">
    <property type="protein sequence ID" value="KPJ50495.1"/>
    <property type="molecule type" value="Genomic_DNA"/>
</dbReference>
<name>A0A0S7WKB1_UNCT6</name>
<dbReference type="PANTHER" id="PTHR43591:SF24">
    <property type="entry name" value="2-METHOXY-6-POLYPRENYL-1,4-BENZOQUINOL METHYLASE, MITOCHONDRIAL"/>
    <property type="match status" value="1"/>
</dbReference>
<dbReference type="PANTHER" id="PTHR43591">
    <property type="entry name" value="METHYLTRANSFERASE"/>
    <property type="match status" value="1"/>
</dbReference>
<protein>
    <recommendedName>
        <fullName evidence="1">Methyltransferase type 11 domain-containing protein</fullName>
    </recommendedName>
</protein>
<evidence type="ECO:0000259" key="1">
    <source>
        <dbReference type="Pfam" id="PF08241"/>
    </source>
</evidence>
<dbReference type="Pfam" id="PF08241">
    <property type="entry name" value="Methyltransf_11"/>
    <property type="match status" value="1"/>
</dbReference>
<dbReference type="InterPro" id="IPR029063">
    <property type="entry name" value="SAM-dependent_MTases_sf"/>
</dbReference>
<proteinExistence type="predicted"/>
<reference evidence="2 3" key="1">
    <citation type="journal article" date="2015" name="Microbiome">
        <title>Genomic resolution of linkages in carbon, nitrogen, and sulfur cycling among widespread estuary sediment bacteria.</title>
        <authorList>
            <person name="Baker B.J."/>
            <person name="Lazar C.S."/>
            <person name="Teske A.P."/>
            <person name="Dick G.J."/>
        </authorList>
    </citation>
    <scope>NUCLEOTIDE SEQUENCE [LARGE SCALE GENOMIC DNA]</scope>
    <source>
        <strain evidence="2">DG_26</strain>
    </source>
</reference>
<dbReference type="SUPFAM" id="SSF53335">
    <property type="entry name" value="S-adenosyl-L-methionine-dependent methyltransferases"/>
    <property type="match status" value="1"/>
</dbReference>
<dbReference type="Gene3D" id="3.40.50.150">
    <property type="entry name" value="Vaccinia Virus protein VP39"/>
    <property type="match status" value="1"/>
</dbReference>
<dbReference type="Proteomes" id="UP000051124">
    <property type="component" value="Unassembled WGS sequence"/>
</dbReference>
<feature type="domain" description="Methyltransferase type 11" evidence="1">
    <location>
        <begin position="40"/>
        <end position="135"/>
    </location>
</feature>
<evidence type="ECO:0000313" key="3">
    <source>
        <dbReference type="Proteomes" id="UP000051124"/>
    </source>
</evidence>
<evidence type="ECO:0000313" key="2">
    <source>
        <dbReference type="EMBL" id="KPJ50495.1"/>
    </source>
</evidence>
<dbReference type="AlphaFoldDB" id="A0A0S7WKB1"/>
<organism evidence="2 3">
    <name type="scientific">candidate division TA06 bacterium DG_26</name>
    <dbReference type="NCBI Taxonomy" id="1703771"/>
    <lineage>
        <taxon>Bacteria</taxon>
        <taxon>Bacteria division TA06</taxon>
    </lineage>
</organism>
<dbReference type="CDD" id="cd02440">
    <property type="entry name" value="AdoMet_MTases"/>
    <property type="match status" value="1"/>
</dbReference>
<sequence length="204" mass="22429">MDHREFFEKAAPSWNEICSRSFILMKIIGAAEIQAGDRVLDIGSGTGILLPLLQREVGEEPKVVALDIAFNMLKLAAQRQNAIFHWIQGDAHALPLKDGSLDKVVCYSCFPHFLRKVNALAELARCLKESGRILIAHSQSREAINAMHKEIGGVVADDVIPEEAEMRKIMRDAGFTSITVLDERDVYLAAGMKEDAGIEGGRTG</sequence>
<gene>
    <name evidence="2" type="ORF">AMJ40_02795</name>
</gene>
<accession>A0A0S7WKB1</accession>
<dbReference type="InterPro" id="IPR013216">
    <property type="entry name" value="Methyltransf_11"/>
</dbReference>
<comment type="caution">
    <text evidence="2">The sequence shown here is derived from an EMBL/GenBank/DDBJ whole genome shotgun (WGS) entry which is preliminary data.</text>
</comment>
<dbReference type="GO" id="GO:0008757">
    <property type="term" value="F:S-adenosylmethionine-dependent methyltransferase activity"/>
    <property type="evidence" value="ECO:0007669"/>
    <property type="project" value="InterPro"/>
</dbReference>